<organism evidence="3 4">
    <name type="scientific">Lichenibacterium minor</name>
    <dbReference type="NCBI Taxonomy" id="2316528"/>
    <lineage>
        <taxon>Bacteria</taxon>
        <taxon>Pseudomonadati</taxon>
        <taxon>Pseudomonadota</taxon>
        <taxon>Alphaproteobacteria</taxon>
        <taxon>Hyphomicrobiales</taxon>
        <taxon>Lichenihabitantaceae</taxon>
        <taxon>Lichenibacterium</taxon>
    </lineage>
</organism>
<dbReference type="GO" id="GO:0035243">
    <property type="term" value="F:protein-arginine omega-N symmetric methyltransferase activity"/>
    <property type="evidence" value="ECO:0007669"/>
    <property type="project" value="TreeGrafter"/>
</dbReference>
<dbReference type="SUPFAM" id="SSF53335">
    <property type="entry name" value="S-adenosyl-L-methionine-dependent methyltransferases"/>
    <property type="match status" value="1"/>
</dbReference>
<accession>A0A4Q2U6W0</accession>
<gene>
    <name evidence="3" type="ORF">D3273_08355</name>
</gene>
<dbReference type="Proteomes" id="UP000290759">
    <property type="component" value="Unassembled WGS sequence"/>
</dbReference>
<dbReference type="InterPro" id="IPR038375">
    <property type="entry name" value="NDUFAF7_sf"/>
</dbReference>
<dbReference type="Gene3D" id="3.40.50.12710">
    <property type="match status" value="1"/>
</dbReference>
<dbReference type="AlphaFoldDB" id="A0A4Q2U6W0"/>
<dbReference type="InterPro" id="IPR029063">
    <property type="entry name" value="SAM-dependent_MTases_sf"/>
</dbReference>
<dbReference type="Pfam" id="PF02636">
    <property type="entry name" value="Methyltransf_28"/>
    <property type="match status" value="1"/>
</dbReference>
<reference evidence="3 4" key="1">
    <citation type="submission" date="2018-12" db="EMBL/GenBank/DDBJ databases">
        <authorList>
            <person name="Grouzdev D.S."/>
            <person name="Krutkina M.S."/>
        </authorList>
    </citation>
    <scope>NUCLEOTIDE SEQUENCE [LARGE SCALE GENOMIC DNA]</scope>
    <source>
        <strain evidence="3 4">RmlP026</strain>
    </source>
</reference>
<reference evidence="3 4" key="2">
    <citation type="submission" date="2019-02" db="EMBL/GenBank/DDBJ databases">
        <title>'Lichenibacterium ramalinii' gen. nov. sp. nov., 'Lichenibacterium minor' gen. nov. sp. nov.</title>
        <authorList>
            <person name="Pankratov T."/>
        </authorList>
    </citation>
    <scope>NUCLEOTIDE SEQUENCE [LARGE SCALE GENOMIC DNA]</scope>
    <source>
        <strain evidence="3 4">RmlP026</strain>
    </source>
</reference>
<keyword evidence="2 3" id="KW-0808">Transferase</keyword>
<sequence length="368" mass="37789">MTALGDEIRALILDGGPIGVDRYMALCLGHPTLGYYRTRDPLGTAGDFTTAPETSQMFGELVGAWAAAVWASMGSPETLRLVELGPGRGTLLADALRVMRRVPGLPGALDIHLVETSPALRDAQRAALRGCGVPLSWHGGVEDVPPGPAVVVANEFFDALPVRHYVRTAGGWRQRLVGLAGDGLSGEVLAFGLAPEPEPAIRVEAPEGAVIEVGLVAQGLARGLAARLARHGGAALVVDYGYAKPAFAETLQAVRRHGFADPLAEPGEADLSAHVDFGGLRRAAESAGAAVHGPVPQGAFLRALGLDARAAALKTRATPEQAAAIAAAVDRLAGPGTAGRPGMGDLFQALAITAPALPVPPGFEDVSP</sequence>
<dbReference type="PANTHER" id="PTHR12049:SF7">
    <property type="entry name" value="PROTEIN ARGININE METHYLTRANSFERASE NDUFAF7, MITOCHONDRIAL"/>
    <property type="match status" value="1"/>
</dbReference>
<protein>
    <submittedName>
        <fullName evidence="3">Class I SAM-dependent methyltransferase</fullName>
    </submittedName>
</protein>
<dbReference type="InterPro" id="IPR003788">
    <property type="entry name" value="NDUFAF7"/>
</dbReference>
<dbReference type="GO" id="GO:0032259">
    <property type="term" value="P:methylation"/>
    <property type="evidence" value="ECO:0007669"/>
    <property type="project" value="UniProtKB-KW"/>
</dbReference>
<keyword evidence="1 3" id="KW-0489">Methyltransferase</keyword>
<dbReference type="RefSeq" id="WP_129225390.1">
    <property type="nucleotide sequence ID" value="NZ_QYBB01000007.1"/>
</dbReference>
<dbReference type="PANTHER" id="PTHR12049">
    <property type="entry name" value="PROTEIN ARGININE METHYLTRANSFERASE NDUFAF7, MITOCHONDRIAL"/>
    <property type="match status" value="1"/>
</dbReference>
<comment type="caution">
    <text evidence="3">The sequence shown here is derived from an EMBL/GenBank/DDBJ whole genome shotgun (WGS) entry which is preliminary data.</text>
</comment>
<evidence type="ECO:0000313" key="4">
    <source>
        <dbReference type="Proteomes" id="UP000290759"/>
    </source>
</evidence>
<keyword evidence="4" id="KW-1185">Reference proteome</keyword>
<evidence type="ECO:0000313" key="3">
    <source>
        <dbReference type="EMBL" id="RYC32393.1"/>
    </source>
</evidence>
<proteinExistence type="predicted"/>
<dbReference type="OrthoDB" id="9794208at2"/>
<name>A0A4Q2U6W0_9HYPH</name>
<evidence type="ECO:0000256" key="1">
    <source>
        <dbReference type="ARBA" id="ARBA00022603"/>
    </source>
</evidence>
<dbReference type="EMBL" id="QYBB01000007">
    <property type="protein sequence ID" value="RYC32393.1"/>
    <property type="molecule type" value="Genomic_DNA"/>
</dbReference>
<evidence type="ECO:0000256" key="2">
    <source>
        <dbReference type="ARBA" id="ARBA00022679"/>
    </source>
</evidence>